<organism evidence="4 5">
    <name type="scientific">Natronospira bacteriovora</name>
    <dbReference type="NCBI Taxonomy" id="3069753"/>
    <lineage>
        <taxon>Bacteria</taxon>
        <taxon>Pseudomonadati</taxon>
        <taxon>Pseudomonadota</taxon>
        <taxon>Gammaproteobacteria</taxon>
        <taxon>Natronospirales</taxon>
        <taxon>Natronospiraceae</taxon>
        <taxon>Natronospira</taxon>
    </lineage>
</organism>
<gene>
    <name evidence="4" type="ORF">RBH19_08080</name>
</gene>
<evidence type="ECO:0000259" key="3">
    <source>
        <dbReference type="Pfam" id="PF26109"/>
    </source>
</evidence>
<dbReference type="PROSITE" id="PS52050">
    <property type="entry name" value="WYL"/>
    <property type="match status" value="1"/>
</dbReference>
<proteinExistence type="predicted"/>
<dbReference type="RefSeq" id="WP_306728322.1">
    <property type="nucleotide sequence ID" value="NZ_JAVDDT010000004.1"/>
</dbReference>
<evidence type="ECO:0000313" key="5">
    <source>
        <dbReference type="Proteomes" id="UP001239019"/>
    </source>
</evidence>
<dbReference type="Pfam" id="PF26109">
    <property type="entry name" value="WHD_BrxR"/>
    <property type="match status" value="1"/>
</dbReference>
<dbReference type="InterPro" id="IPR051534">
    <property type="entry name" value="CBASS_pafABC_assoc_protein"/>
</dbReference>
<accession>A0ABU0W720</accession>
<feature type="domain" description="DNA-binding transcriptional repressor CapW C-terminal dimerisation" evidence="2">
    <location>
        <begin position="214"/>
        <end position="284"/>
    </location>
</feature>
<comment type="caution">
    <text evidence="4">The sequence shown here is derived from an EMBL/GenBank/DDBJ whole genome shotgun (WGS) entry which is preliminary data.</text>
</comment>
<name>A0ABU0W720_9GAMM</name>
<dbReference type="Pfam" id="PF26107">
    <property type="entry name" value="BrxR_CTD"/>
    <property type="match status" value="1"/>
</dbReference>
<feature type="domain" description="WYL" evidence="1">
    <location>
        <begin position="130"/>
        <end position="194"/>
    </location>
</feature>
<reference evidence="4 5" key="1">
    <citation type="submission" date="2023-08" db="EMBL/GenBank/DDBJ databases">
        <title>Whole-genome sequencing of halo(alkali)philic microorganisms from hypersaline lakes.</title>
        <authorList>
            <person name="Sorokin D.Y."/>
            <person name="Abbas B."/>
            <person name="Merkel A.Y."/>
        </authorList>
    </citation>
    <scope>NUCLEOTIDE SEQUENCE [LARGE SCALE GENOMIC DNA]</scope>
    <source>
        <strain evidence="4 5">AB-CW4</strain>
    </source>
</reference>
<keyword evidence="5" id="KW-1185">Reference proteome</keyword>
<dbReference type="PIRSF" id="PIRSF015558">
    <property type="entry name" value="Txn_reg_DeoR_prd"/>
    <property type="match status" value="1"/>
</dbReference>
<dbReference type="InterPro" id="IPR059020">
    <property type="entry name" value="CapW_CTD"/>
</dbReference>
<feature type="domain" description="DNA-binding transcriptional repressor CapW winged helix-turn-helix" evidence="3">
    <location>
        <begin position="16"/>
        <end position="95"/>
    </location>
</feature>
<evidence type="ECO:0000313" key="4">
    <source>
        <dbReference type="EMBL" id="MDQ2069828.1"/>
    </source>
</evidence>
<dbReference type="PANTHER" id="PTHR34580">
    <property type="match status" value="1"/>
</dbReference>
<evidence type="ECO:0000259" key="2">
    <source>
        <dbReference type="Pfam" id="PF26107"/>
    </source>
</evidence>
<evidence type="ECO:0000259" key="1">
    <source>
        <dbReference type="Pfam" id="PF13280"/>
    </source>
</evidence>
<dbReference type="InterPro" id="IPR026881">
    <property type="entry name" value="WYL_dom"/>
</dbReference>
<protein>
    <submittedName>
        <fullName evidence="4">WYL domain-containing protein</fullName>
    </submittedName>
</protein>
<dbReference type="InterPro" id="IPR016634">
    <property type="entry name" value="CapW-like"/>
</dbReference>
<dbReference type="Proteomes" id="UP001239019">
    <property type="component" value="Unassembled WGS sequence"/>
</dbReference>
<dbReference type="Pfam" id="PF13280">
    <property type="entry name" value="WYL"/>
    <property type="match status" value="1"/>
</dbReference>
<dbReference type="EMBL" id="JAVDDT010000004">
    <property type="protein sequence ID" value="MDQ2069828.1"/>
    <property type="molecule type" value="Genomic_DNA"/>
</dbReference>
<dbReference type="InterPro" id="IPR059019">
    <property type="entry name" value="WHD_CapW"/>
</dbReference>
<sequence length="292" mass="33892">MTGPKEDARARHNWGQRRRLAFIEFRLLWERRVNRRDIRNFFNISAQQATNDLREYSEIQGEGVAYDPSERTYRPTSLFKPKLTSGNAEEYLHELIANWAAYVDSSSSFIGSAAPNGLVSLPQRIVDSSVLREILRAIRESKALHIRYFSLNSGDSWRWIVPHGLAWDGLRWHVRAYSINRDQYRDFVLTRISETGETSPTSITGEDDWLWHEFVTVRLGPHPGLEEGQRKALQMDYEMVNGEIAVNIRGALVFYLFNRLGLEESGWSAKPKVQQLELKNKKELAHILKEIY</sequence>
<dbReference type="PANTHER" id="PTHR34580:SF3">
    <property type="entry name" value="PROTEIN PAFB"/>
    <property type="match status" value="1"/>
</dbReference>